<reference evidence="3 4" key="1">
    <citation type="submission" date="2011-08" db="EMBL/GenBank/DDBJ databases">
        <authorList>
            <person name="Weinstock G."/>
            <person name="Sodergren E."/>
            <person name="Clifton S."/>
            <person name="Fulton L."/>
            <person name="Fulton B."/>
            <person name="Courtney L."/>
            <person name="Fronick C."/>
            <person name="Harrison M."/>
            <person name="Strong C."/>
            <person name="Farmer C."/>
            <person name="Delahaunty K."/>
            <person name="Markovic C."/>
            <person name="Hall O."/>
            <person name="Minx P."/>
            <person name="Tomlinson C."/>
            <person name="Mitreva M."/>
            <person name="Hou S."/>
            <person name="Chen J."/>
            <person name="Wollam A."/>
            <person name="Pepin K.H."/>
            <person name="Johnson M."/>
            <person name="Bhonagiri V."/>
            <person name="Zhang X."/>
            <person name="Suruliraj S."/>
            <person name="Warren W."/>
            <person name="Chinwalla A."/>
            <person name="Mardis E.R."/>
            <person name="Wilson R.K."/>
        </authorList>
    </citation>
    <scope>NUCLEOTIDE SEQUENCE [LARGE SCALE GENOMIC DNA]</scope>
    <source>
        <strain evidence="3 4">DP7</strain>
    </source>
</reference>
<keyword evidence="1" id="KW-0732">Signal</keyword>
<dbReference type="PATRIC" id="fig|537010.4.peg.1520"/>
<accession>G9XKR4</accession>
<dbReference type="InterPro" id="IPR011098">
    <property type="entry name" value="G5_dom"/>
</dbReference>
<dbReference type="PROSITE" id="PS51109">
    <property type="entry name" value="G5"/>
    <property type="match status" value="1"/>
</dbReference>
<comment type="caution">
    <text evidence="3">The sequence shown here is derived from an EMBL/GenBank/DDBJ whole genome shotgun (WGS) entry which is preliminary data.</text>
</comment>
<dbReference type="InterPro" id="IPR052913">
    <property type="entry name" value="Glycopeptide_resist_protein"/>
</dbReference>
<dbReference type="Proteomes" id="UP000004416">
    <property type="component" value="Unassembled WGS sequence"/>
</dbReference>
<evidence type="ECO:0000313" key="4">
    <source>
        <dbReference type="Proteomes" id="UP000004416"/>
    </source>
</evidence>
<dbReference type="Gene3D" id="2.20.230.10">
    <property type="entry name" value="Resuscitation-promoting factor rpfb"/>
    <property type="match status" value="1"/>
</dbReference>
<dbReference type="Pfam" id="PF12229">
    <property type="entry name" value="PG_binding_4"/>
    <property type="match status" value="1"/>
</dbReference>
<feature type="domain" description="G5" evidence="2">
    <location>
        <begin position="357"/>
        <end position="436"/>
    </location>
</feature>
<proteinExistence type="predicted"/>
<gene>
    <name evidence="3" type="ORF">HMPREF0322_01635</name>
</gene>
<sequence length="436" mass="48479">MMSLRWKYCSYFLILALLALTGCTMNEARLLNLTPEAVSRDPNQLPPGIVLDDLELGGMTQEEAKEKIRSWSKDKLEENLFLVYNETEIQLTPEELGITLDFERTWQNVLENTGQENQSVLAIDYVMANQVLHEKLAEFNRSAVDASFKIENDQFKITPAISGEAINVDAFFDEIKEVSLGDLPKRISLTGVEIPAAVTTESLEALAFDGVIGEYTTKYNAGDKNRTANLITAAKKMDKAVLKPGETFSFNGTIGPRTAETGFKDAYIVINNEYVKGIGGGICQVSSTLYNAALLANLSIVERHPHAVVVAYIPLGQDATINYPNLDLKLRNDSSSYLYFRTKVEAGNLTIKIYGKKTGVKVRFEKEIEKELNYHTVRKMDPDLLPGAVIQQQSGSKGYIVKTWKIVTDAQGKETKQLLSRDSYAPTNRILKIGAD</sequence>
<dbReference type="SMART" id="SM01208">
    <property type="entry name" value="G5"/>
    <property type="match status" value="1"/>
</dbReference>
<name>G9XKR4_DESHA</name>
<organism evidence="3 4">
    <name type="scientific">Desulfitobacterium hafniense DP7</name>
    <dbReference type="NCBI Taxonomy" id="537010"/>
    <lineage>
        <taxon>Bacteria</taxon>
        <taxon>Bacillati</taxon>
        <taxon>Bacillota</taxon>
        <taxon>Clostridia</taxon>
        <taxon>Eubacteriales</taxon>
        <taxon>Desulfitobacteriaceae</taxon>
        <taxon>Desulfitobacterium</taxon>
    </lineage>
</organism>
<dbReference type="InterPro" id="IPR022029">
    <property type="entry name" value="YoaR-like_PG-bd"/>
</dbReference>
<dbReference type="PANTHER" id="PTHR35788">
    <property type="entry name" value="EXPORTED PROTEIN-RELATED"/>
    <property type="match status" value="1"/>
</dbReference>
<dbReference type="Pfam" id="PF04294">
    <property type="entry name" value="VanW"/>
    <property type="match status" value="1"/>
</dbReference>
<dbReference type="InterPro" id="IPR007391">
    <property type="entry name" value="Vancomycin_resist_VanW"/>
</dbReference>
<dbReference type="AlphaFoldDB" id="G9XKR4"/>
<dbReference type="HOGENOM" id="CLU_011572_2_1_9"/>
<dbReference type="PANTHER" id="PTHR35788:SF1">
    <property type="entry name" value="EXPORTED PROTEIN"/>
    <property type="match status" value="1"/>
</dbReference>
<protein>
    <submittedName>
        <fullName evidence="3">G5 domain protein</fullName>
    </submittedName>
</protein>
<dbReference type="PROSITE" id="PS51257">
    <property type="entry name" value="PROKAR_LIPOPROTEIN"/>
    <property type="match status" value="1"/>
</dbReference>
<evidence type="ECO:0000256" key="1">
    <source>
        <dbReference type="ARBA" id="ARBA00022729"/>
    </source>
</evidence>
<evidence type="ECO:0000259" key="2">
    <source>
        <dbReference type="PROSITE" id="PS51109"/>
    </source>
</evidence>
<dbReference type="EMBL" id="AFZX01000039">
    <property type="protein sequence ID" value="EHL07741.1"/>
    <property type="molecule type" value="Genomic_DNA"/>
</dbReference>
<dbReference type="Pfam" id="PF07501">
    <property type="entry name" value="G5"/>
    <property type="match status" value="1"/>
</dbReference>
<evidence type="ECO:0000313" key="3">
    <source>
        <dbReference type="EMBL" id="EHL07741.1"/>
    </source>
</evidence>